<reference evidence="1" key="1">
    <citation type="journal article" date="2015" name="Nature">
        <title>Complex archaea that bridge the gap between prokaryotes and eukaryotes.</title>
        <authorList>
            <person name="Spang A."/>
            <person name="Saw J.H."/>
            <person name="Jorgensen S.L."/>
            <person name="Zaremba-Niedzwiedzka K."/>
            <person name="Martijn J."/>
            <person name="Lind A.E."/>
            <person name="van Eijk R."/>
            <person name="Schleper C."/>
            <person name="Guy L."/>
            <person name="Ettema T.J."/>
        </authorList>
    </citation>
    <scope>NUCLEOTIDE SEQUENCE</scope>
</reference>
<name>A0A0F9SIC8_9ZZZZ</name>
<gene>
    <name evidence="1" type="ORF">LCGC14_0468160</name>
</gene>
<sequence>MYSILYFIESNEEYQKFMDFYAYGKIAQGRIYYLFNEDVHSKDGRVFRAHNKILVAVNFNTALLKLSEAIAKMVEFGLDSDLIVNYYDLTFELDEADDERAKQIVGEDNVIALLNKLDFQFKDGSILSISKLCAGVKELKERMKL</sequence>
<accession>A0A0F9SIC8</accession>
<comment type="caution">
    <text evidence="1">The sequence shown here is derived from an EMBL/GenBank/DDBJ whole genome shotgun (WGS) entry which is preliminary data.</text>
</comment>
<dbReference type="AlphaFoldDB" id="A0A0F9SIC8"/>
<organism evidence="1">
    <name type="scientific">marine sediment metagenome</name>
    <dbReference type="NCBI Taxonomy" id="412755"/>
    <lineage>
        <taxon>unclassified sequences</taxon>
        <taxon>metagenomes</taxon>
        <taxon>ecological metagenomes</taxon>
    </lineage>
</organism>
<dbReference type="EMBL" id="LAZR01000491">
    <property type="protein sequence ID" value="KKN66769.1"/>
    <property type="molecule type" value="Genomic_DNA"/>
</dbReference>
<evidence type="ECO:0000313" key="1">
    <source>
        <dbReference type="EMBL" id="KKN66769.1"/>
    </source>
</evidence>
<proteinExistence type="predicted"/>
<protein>
    <submittedName>
        <fullName evidence="1">Uncharacterized protein</fullName>
    </submittedName>
</protein>